<accession>A0A8X7XZQ1</accession>
<reference evidence="1" key="1">
    <citation type="journal article" date="2020" name="bioRxiv">
        <title>Hybrid origin of Populus tomentosa Carr. identified through genome sequencing and phylogenomic analysis.</title>
        <authorList>
            <person name="An X."/>
            <person name="Gao K."/>
            <person name="Chen Z."/>
            <person name="Li J."/>
            <person name="Yang X."/>
            <person name="Yang X."/>
            <person name="Zhou J."/>
            <person name="Guo T."/>
            <person name="Zhao T."/>
            <person name="Huang S."/>
            <person name="Miao D."/>
            <person name="Khan W.U."/>
            <person name="Rao P."/>
            <person name="Ye M."/>
            <person name="Lei B."/>
            <person name="Liao W."/>
            <person name="Wang J."/>
            <person name="Ji L."/>
            <person name="Li Y."/>
            <person name="Guo B."/>
            <person name="Mustafa N.S."/>
            <person name="Li S."/>
            <person name="Yun Q."/>
            <person name="Keller S.R."/>
            <person name="Mao J."/>
            <person name="Zhang R."/>
            <person name="Strauss S.H."/>
        </authorList>
    </citation>
    <scope>NUCLEOTIDE SEQUENCE</scope>
    <source>
        <strain evidence="1">GM15</strain>
        <tissue evidence="1">Leaf</tissue>
    </source>
</reference>
<gene>
    <name evidence="1" type="ORF">POTOM_054562</name>
</gene>
<proteinExistence type="predicted"/>
<comment type="caution">
    <text evidence="1">The sequence shown here is derived from an EMBL/GenBank/DDBJ whole genome shotgun (WGS) entry which is preliminary data.</text>
</comment>
<keyword evidence="2" id="KW-1185">Reference proteome</keyword>
<sequence>MLHEEELSSCSCCRNLYGFKDKELHKLPRYSVLEHKCNSLEAAKILLGFWTCFTRTQFHQLSLEIFLRSTQLASSHSSSLGISKYPVLPLSLVRVREECKERQNLNIFDCKQLLRTVTALCLFRKAIRALQYCYDDNEHCQSSV</sequence>
<protein>
    <submittedName>
        <fullName evidence="1">Uncharacterized protein</fullName>
    </submittedName>
</protein>
<dbReference type="EMBL" id="JAAWWB010000034">
    <property type="protein sequence ID" value="KAG6741329.1"/>
    <property type="molecule type" value="Genomic_DNA"/>
</dbReference>
<dbReference type="Proteomes" id="UP000886885">
    <property type="component" value="Chromosome 17D"/>
</dbReference>
<evidence type="ECO:0000313" key="2">
    <source>
        <dbReference type="Proteomes" id="UP000886885"/>
    </source>
</evidence>
<name>A0A8X7XZQ1_POPTO</name>
<organism evidence="1 2">
    <name type="scientific">Populus tomentosa</name>
    <name type="common">Chinese white poplar</name>
    <dbReference type="NCBI Taxonomy" id="118781"/>
    <lineage>
        <taxon>Eukaryota</taxon>
        <taxon>Viridiplantae</taxon>
        <taxon>Streptophyta</taxon>
        <taxon>Embryophyta</taxon>
        <taxon>Tracheophyta</taxon>
        <taxon>Spermatophyta</taxon>
        <taxon>Magnoliopsida</taxon>
        <taxon>eudicotyledons</taxon>
        <taxon>Gunneridae</taxon>
        <taxon>Pentapetalae</taxon>
        <taxon>rosids</taxon>
        <taxon>fabids</taxon>
        <taxon>Malpighiales</taxon>
        <taxon>Salicaceae</taxon>
        <taxon>Saliceae</taxon>
        <taxon>Populus</taxon>
    </lineage>
</organism>
<evidence type="ECO:0000313" key="1">
    <source>
        <dbReference type="EMBL" id="KAG6741329.1"/>
    </source>
</evidence>
<dbReference type="AlphaFoldDB" id="A0A8X7XZQ1"/>